<evidence type="ECO:0000259" key="10">
    <source>
        <dbReference type="PROSITE" id="PS50004"/>
    </source>
</evidence>
<dbReference type="HOGENOM" id="CLU_059452_0_0_1"/>
<keyword evidence="8" id="KW-0472">Membrane</keyword>
<evidence type="ECO:0000256" key="1">
    <source>
        <dbReference type="ARBA" id="ARBA00001913"/>
    </source>
</evidence>
<dbReference type="OMA" id="QRTHIFF"/>
<feature type="non-terminal residue" evidence="11">
    <location>
        <position position="313"/>
    </location>
</feature>
<dbReference type="SUPFAM" id="SSF49562">
    <property type="entry name" value="C2 domain (Calcium/lipid-binding domain, CaLB)"/>
    <property type="match status" value="1"/>
</dbReference>
<dbReference type="VEuPathDB" id="VectorBase:AAEL006881"/>
<evidence type="ECO:0000256" key="2">
    <source>
        <dbReference type="ARBA" id="ARBA00004141"/>
    </source>
</evidence>
<dbReference type="InterPro" id="IPR035892">
    <property type="entry name" value="C2_domain_sf"/>
</dbReference>
<reference evidence="11" key="2">
    <citation type="journal article" date="2007" name="Science">
        <title>Genome sequence of Aedes aegypti, a major arbovirus vector.</title>
        <authorList>
            <person name="Nene V."/>
            <person name="Wortman J.R."/>
            <person name="Lawson D."/>
            <person name="Haas B."/>
            <person name="Kodira C."/>
            <person name="Tu Z.J."/>
            <person name="Loftus B."/>
            <person name="Xi Z."/>
            <person name="Megy K."/>
            <person name="Grabherr M."/>
            <person name="Ren Q."/>
            <person name="Zdobnov E.M."/>
            <person name="Lobo N.F."/>
            <person name="Campbell K.S."/>
            <person name="Brown S.E."/>
            <person name="Bonaldo M.F."/>
            <person name="Zhu J."/>
            <person name="Sinkins S.P."/>
            <person name="Hogenkamp D.G."/>
            <person name="Amedeo P."/>
            <person name="Arensburger P."/>
            <person name="Atkinson P.W."/>
            <person name="Bidwell S."/>
            <person name="Biedler J."/>
            <person name="Birney E."/>
            <person name="Bruggner R.V."/>
            <person name="Costas J."/>
            <person name="Coy M.R."/>
            <person name="Crabtree J."/>
            <person name="Crawford M."/>
            <person name="Debruyn B."/>
            <person name="Decaprio D."/>
            <person name="Eiglmeier K."/>
            <person name="Eisenstadt E."/>
            <person name="El-Dorry H."/>
            <person name="Gelbart W.M."/>
            <person name="Gomes S.L."/>
            <person name="Hammond M."/>
            <person name="Hannick L.I."/>
            <person name="Hogan J.R."/>
            <person name="Holmes M.H."/>
            <person name="Jaffe D."/>
            <person name="Johnston J.S."/>
            <person name="Kennedy R.C."/>
            <person name="Koo H."/>
            <person name="Kravitz S."/>
            <person name="Kriventseva E.V."/>
            <person name="Kulp D."/>
            <person name="Labutti K."/>
            <person name="Lee E."/>
            <person name="Li S."/>
            <person name="Lovin D.D."/>
            <person name="Mao C."/>
            <person name="Mauceli E."/>
            <person name="Menck C.F."/>
            <person name="Miller J.R."/>
            <person name="Montgomery P."/>
            <person name="Mori A."/>
            <person name="Nascimento A.L."/>
            <person name="Naveira H.F."/>
            <person name="Nusbaum C."/>
            <person name="O'leary S."/>
            <person name="Orvis J."/>
            <person name="Pertea M."/>
            <person name="Quesneville H."/>
            <person name="Reidenbach K.R."/>
            <person name="Rogers Y.H."/>
            <person name="Roth C.W."/>
            <person name="Schneider J.R."/>
            <person name="Schatz M."/>
            <person name="Shumway M."/>
            <person name="Stanke M."/>
            <person name="Stinson E.O."/>
            <person name="Tubio J.M."/>
            <person name="Vanzee J.P."/>
            <person name="Verjovski-Almeida S."/>
            <person name="Werner D."/>
            <person name="White O."/>
            <person name="Wyder S."/>
            <person name="Zeng Q."/>
            <person name="Zhao Q."/>
            <person name="Zhao Y."/>
            <person name="Hill C.A."/>
            <person name="Raikhel A.S."/>
            <person name="Soares M.B."/>
            <person name="Knudson D.L."/>
            <person name="Lee N.H."/>
            <person name="Galagan J."/>
            <person name="Salzberg S.L."/>
            <person name="Paulsen I.T."/>
            <person name="Dimopoulos G."/>
            <person name="Collins F.H."/>
            <person name="Birren B."/>
            <person name="Fraser-Liggett C.M."/>
            <person name="Severson D.W."/>
        </authorList>
    </citation>
    <scope>NUCLEOTIDE SEQUENCE [LARGE SCALE GENOMIC DNA]</scope>
    <source>
        <strain evidence="11">Liverpool</strain>
    </source>
</reference>
<dbReference type="PANTHER" id="PTHR45911:SF4">
    <property type="entry name" value="MULTIPLE C2 AND TRANSMEMBRANE DOMAIN-CONTAINING PROTEIN"/>
    <property type="match status" value="1"/>
</dbReference>
<dbReference type="CDD" id="cd04042">
    <property type="entry name" value="C2A_MCTP_PRT"/>
    <property type="match status" value="1"/>
</dbReference>
<dbReference type="GO" id="GO:0030672">
    <property type="term" value="C:synaptic vesicle membrane"/>
    <property type="evidence" value="ECO:0007669"/>
    <property type="project" value="TreeGrafter"/>
</dbReference>
<feature type="non-terminal residue" evidence="11">
    <location>
        <position position="1"/>
    </location>
</feature>
<dbReference type="Gene3D" id="2.60.40.150">
    <property type="entry name" value="C2 domain"/>
    <property type="match status" value="1"/>
</dbReference>
<dbReference type="eggNOG" id="KOG1030">
    <property type="taxonomic scope" value="Eukaryota"/>
</dbReference>
<keyword evidence="3" id="KW-0812">Transmembrane</keyword>
<keyword evidence="5" id="KW-0677">Repeat</keyword>
<dbReference type="PANTHER" id="PTHR45911">
    <property type="entry name" value="C2 DOMAIN-CONTAINING PROTEIN"/>
    <property type="match status" value="1"/>
</dbReference>
<evidence type="ECO:0000313" key="12">
    <source>
        <dbReference type="Proteomes" id="UP000682892"/>
    </source>
</evidence>
<dbReference type="PaxDb" id="7159-AAEL006893-PA"/>
<comment type="subcellular location">
    <subcellularLocation>
        <location evidence="2">Membrane</location>
        <topology evidence="2">Multi-pass membrane protein</topology>
    </subcellularLocation>
</comment>
<gene>
    <name evidence="11" type="ORF">AaeL_AAEL006893</name>
</gene>
<feature type="region of interest" description="Disordered" evidence="9">
    <location>
        <begin position="1"/>
        <end position="43"/>
    </location>
</feature>
<reference evidence="11" key="3">
    <citation type="submission" date="2012-09" db="EMBL/GenBank/DDBJ databases">
        <authorList>
            <consortium name="VectorBase"/>
        </authorList>
    </citation>
    <scope>NUCLEOTIDE SEQUENCE</scope>
    <source>
        <strain evidence="11">Liverpool</strain>
    </source>
</reference>
<dbReference type="SMART" id="SM00239">
    <property type="entry name" value="C2"/>
    <property type="match status" value="1"/>
</dbReference>
<dbReference type="GO" id="GO:0046928">
    <property type="term" value="P:regulation of neurotransmitter secretion"/>
    <property type="evidence" value="ECO:0007669"/>
    <property type="project" value="TreeGrafter"/>
</dbReference>
<keyword evidence="7" id="KW-1133">Transmembrane helix</keyword>
<organism evidence="11 12">
    <name type="scientific">Aedes aegypti</name>
    <name type="common">Yellowfever mosquito</name>
    <name type="synonym">Culex aegypti</name>
    <dbReference type="NCBI Taxonomy" id="7159"/>
    <lineage>
        <taxon>Eukaryota</taxon>
        <taxon>Metazoa</taxon>
        <taxon>Ecdysozoa</taxon>
        <taxon>Arthropoda</taxon>
        <taxon>Hexapoda</taxon>
        <taxon>Insecta</taxon>
        <taxon>Pterygota</taxon>
        <taxon>Neoptera</taxon>
        <taxon>Endopterygota</taxon>
        <taxon>Diptera</taxon>
        <taxon>Nematocera</taxon>
        <taxon>Culicoidea</taxon>
        <taxon>Culicidae</taxon>
        <taxon>Culicinae</taxon>
        <taxon>Aedini</taxon>
        <taxon>Aedes</taxon>
        <taxon>Stegomyia</taxon>
    </lineage>
</organism>
<dbReference type="Pfam" id="PF00168">
    <property type="entry name" value="C2"/>
    <property type="match status" value="1"/>
</dbReference>
<keyword evidence="6" id="KW-0106">Calcium</keyword>
<dbReference type="PRINTS" id="PR00360">
    <property type="entry name" value="C2DOMAIN"/>
</dbReference>
<evidence type="ECO:0000256" key="8">
    <source>
        <dbReference type="ARBA" id="ARBA00023136"/>
    </source>
</evidence>
<dbReference type="FunFam" id="2.60.40.150:FF:000076">
    <property type="entry name" value="multiple C2 and transmembrane domain-containing protein 2 isoform X1"/>
    <property type="match status" value="1"/>
</dbReference>
<dbReference type="PROSITE" id="PS50004">
    <property type="entry name" value="C2"/>
    <property type="match status" value="1"/>
</dbReference>
<dbReference type="STRING" id="7159.Q174I4"/>
<keyword evidence="4" id="KW-0479">Metal-binding</keyword>
<feature type="compositionally biased region" description="Polar residues" evidence="9">
    <location>
        <begin position="86"/>
        <end position="101"/>
    </location>
</feature>
<protein>
    <submittedName>
        <fullName evidence="11">AAEL006893-PA</fullName>
    </submittedName>
</protein>
<dbReference type="GO" id="GO:0005509">
    <property type="term" value="F:calcium ion binding"/>
    <property type="evidence" value="ECO:0007669"/>
    <property type="project" value="TreeGrafter"/>
</dbReference>
<evidence type="ECO:0000313" key="11">
    <source>
        <dbReference type="EMBL" id="EAT41474.1"/>
    </source>
</evidence>
<evidence type="ECO:0000256" key="4">
    <source>
        <dbReference type="ARBA" id="ARBA00022723"/>
    </source>
</evidence>
<proteinExistence type="predicted"/>
<feature type="compositionally biased region" description="Basic and acidic residues" evidence="9">
    <location>
        <begin position="155"/>
        <end position="170"/>
    </location>
</feature>
<dbReference type="InterPro" id="IPR000008">
    <property type="entry name" value="C2_dom"/>
</dbReference>
<name>Q174I4_AEDAE</name>
<feature type="region of interest" description="Disordered" evidence="9">
    <location>
        <begin position="58"/>
        <end position="170"/>
    </location>
</feature>
<sequence length="313" mass="35041">LRKHLSKSASELSCNDCGGSGDSPQSSPQRARSAVNPSVPGVIQRTHGFFNTLRNRWSRGRSKERIRGSCGQDLERRDSQSDYAADNSSEHSSSATPQTQSPRHRALTIGDSPLARPNERNASMSSDGNALKLTTKVDVEQPGTITTMDPPQAEARQRPREPLSGDDVQRRRETQLRQHSFFQLRIHLISGHNLVAMDKSGTSDPYVKFKVGGRLLYKSKTVHKDLNPVWDETFVVPVEDPFQPINIKVFDYDWGLQDDFMGSAKLVLTALELNRAEDLIIKLEDAQRANKDLGEIKLGVTLWPKTQEDKEQV</sequence>
<feature type="compositionally biased region" description="Basic and acidic residues" evidence="9">
    <location>
        <begin position="61"/>
        <end position="80"/>
    </location>
</feature>
<feature type="domain" description="C2" evidence="10">
    <location>
        <begin position="164"/>
        <end position="281"/>
    </location>
</feature>
<comment type="cofactor">
    <cofactor evidence="1">
        <name>Ca(2+)</name>
        <dbReference type="ChEBI" id="CHEBI:29108"/>
    </cofactor>
</comment>
<evidence type="ECO:0000256" key="9">
    <source>
        <dbReference type="SAM" id="MobiDB-lite"/>
    </source>
</evidence>
<dbReference type="PhylomeDB" id="Q174I4"/>
<evidence type="ECO:0000256" key="3">
    <source>
        <dbReference type="ARBA" id="ARBA00022692"/>
    </source>
</evidence>
<dbReference type="EMBL" id="CH477410">
    <property type="protein sequence ID" value="EAT41474.1"/>
    <property type="molecule type" value="Genomic_DNA"/>
</dbReference>
<dbReference type="Proteomes" id="UP000682892">
    <property type="component" value="Unassembled WGS sequence"/>
</dbReference>
<evidence type="ECO:0000256" key="5">
    <source>
        <dbReference type="ARBA" id="ARBA00022737"/>
    </source>
</evidence>
<dbReference type="AlphaFoldDB" id="Q174I4"/>
<evidence type="ECO:0000256" key="7">
    <source>
        <dbReference type="ARBA" id="ARBA00022989"/>
    </source>
</evidence>
<reference evidence="11" key="1">
    <citation type="submission" date="2005-10" db="EMBL/GenBank/DDBJ databases">
        <authorList>
            <person name="Loftus B.J."/>
            <person name="Nene V.M."/>
            <person name="Hannick L.I."/>
            <person name="Bidwell S."/>
            <person name="Haas B."/>
            <person name="Amedeo P."/>
            <person name="Orvis J."/>
            <person name="Wortman J.R."/>
            <person name="White O.R."/>
            <person name="Salzberg S."/>
            <person name="Shumway M."/>
            <person name="Koo H."/>
            <person name="Zhao Y."/>
            <person name="Holmes M."/>
            <person name="Miller J."/>
            <person name="Schatz M."/>
            <person name="Pop M."/>
            <person name="Pai G."/>
            <person name="Utterback T."/>
            <person name="Rogers Y.-H."/>
            <person name="Kravitz S."/>
            <person name="Fraser C.M."/>
        </authorList>
    </citation>
    <scope>NUCLEOTIDE SEQUENCE</scope>
    <source>
        <strain evidence="11">Liverpool</strain>
    </source>
</reference>
<accession>Q174I4</accession>
<evidence type="ECO:0000256" key="6">
    <source>
        <dbReference type="ARBA" id="ARBA00022837"/>
    </source>
</evidence>